<dbReference type="PANTHER" id="PTHR30480:SF13">
    <property type="entry name" value="BETA-HEXOSAMINIDASE"/>
    <property type="match status" value="1"/>
</dbReference>
<evidence type="ECO:0000259" key="7">
    <source>
        <dbReference type="Pfam" id="PF00933"/>
    </source>
</evidence>
<feature type="compositionally biased region" description="Low complexity" evidence="6">
    <location>
        <begin position="57"/>
        <end position="74"/>
    </location>
</feature>
<evidence type="ECO:0000256" key="3">
    <source>
        <dbReference type="ARBA" id="ARBA00012663"/>
    </source>
</evidence>
<dbReference type="EC" id="3.2.1.52" evidence="3"/>
<dbReference type="GO" id="GO:0009254">
    <property type="term" value="P:peptidoglycan turnover"/>
    <property type="evidence" value="ECO:0007669"/>
    <property type="project" value="TreeGrafter"/>
</dbReference>
<dbReference type="InterPro" id="IPR001764">
    <property type="entry name" value="Glyco_hydro_3_N"/>
</dbReference>
<proteinExistence type="inferred from homology"/>
<dbReference type="EMBL" id="CP129674">
    <property type="protein sequence ID" value="XDS45463.1"/>
    <property type="molecule type" value="Genomic_DNA"/>
</dbReference>
<sequence length="441" mass="46183">MEKLNNGRCSPASVLKASVLKACVLKTRNGHSMHLRGWASIIAMVLTLLSSACSTGQQEPTTSQPPASTPASTSANIHLDISKQEVPSPHLSEQQKAALQASKRVSTMSVQDQAAQLVMISLQAGSATSTIQDDIENRHIGSVLLFGNSTAGVAAVHAETQALQAYARNGDGLLVATDQEGGTVQHLKGPGFAQMPSAVMQGQMDTQTLRTNAQSWGASLQSAGVNVDFAPSVDTVQTQPRANNAAIGALNRDFGLDAQGNAAHASAFIQGMADAEVSTAIKHYPGLGAIAGNTDFTNAGIIDSTTTLDGQEISAFDTTLQSQPAFVMMSLATYSKIDPNNPAAFSPTIMQGHLRDEEHFEGIIVSDSLSAQALSGIPVGELGVRFIQAGGDLVCADAPGYIETILDGIIDTAQKNADFAQQVKSSATRVLTLKYEKQLMH</sequence>
<evidence type="ECO:0000256" key="2">
    <source>
        <dbReference type="ARBA" id="ARBA00005336"/>
    </source>
</evidence>
<dbReference type="GO" id="GO:0005975">
    <property type="term" value="P:carbohydrate metabolic process"/>
    <property type="evidence" value="ECO:0007669"/>
    <property type="project" value="InterPro"/>
</dbReference>
<dbReference type="KEGG" id="baqk:QN215_05050"/>
<keyword evidence="5" id="KW-0326">Glycosidase</keyword>
<evidence type="ECO:0000256" key="6">
    <source>
        <dbReference type="SAM" id="MobiDB-lite"/>
    </source>
</evidence>
<dbReference type="SUPFAM" id="SSF51445">
    <property type="entry name" value="(Trans)glycosidases"/>
    <property type="match status" value="1"/>
</dbReference>
<evidence type="ECO:0000256" key="1">
    <source>
        <dbReference type="ARBA" id="ARBA00001231"/>
    </source>
</evidence>
<dbReference type="RefSeq" id="WP_369345001.1">
    <property type="nucleotide sequence ID" value="NZ_CP129674.1"/>
</dbReference>
<evidence type="ECO:0000256" key="4">
    <source>
        <dbReference type="ARBA" id="ARBA00022801"/>
    </source>
</evidence>
<reference evidence="8" key="1">
    <citation type="submission" date="2023-07" db="EMBL/GenBank/DDBJ databases">
        <title>Bifidobacterium aquikefiriaerophilum sp. nov. and Bifidobacterium eccum sp. nov., isolated from water kefir.</title>
        <authorList>
            <person name="Breselge S."/>
            <person name="Bellassi P."/>
            <person name="Barcenilla C."/>
            <person name="Alvarez-Ordonez A."/>
            <person name="Morelli L."/>
            <person name="Cotter P.D."/>
        </authorList>
    </citation>
    <scope>NUCLEOTIDE SEQUENCE</scope>
    <source>
        <strain evidence="8">WK041_4_12</strain>
    </source>
</reference>
<feature type="region of interest" description="Disordered" evidence="6">
    <location>
        <begin position="55"/>
        <end position="74"/>
    </location>
</feature>
<dbReference type="InterPro" id="IPR036962">
    <property type="entry name" value="Glyco_hydro_3_N_sf"/>
</dbReference>
<organism evidence="8">
    <name type="scientific">Bifidobacterium aquikefiricola</name>
    <dbReference type="NCBI Taxonomy" id="3059038"/>
    <lineage>
        <taxon>Bacteria</taxon>
        <taxon>Bacillati</taxon>
        <taxon>Actinomycetota</taxon>
        <taxon>Actinomycetes</taxon>
        <taxon>Bifidobacteriales</taxon>
        <taxon>Bifidobacteriaceae</taxon>
        <taxon>Bifidobacterium</taxon>
    </lineage>
</organism>
<evidence type="ECO:0000313" key="8">
    <source>
        <dbReference type="EMBL" id="XDS45463.1"/>
    </source>
</evidence>
<accession>A0AB39U9G0</accession>
<protein>
    <recommendedName>
        <fullName evidence="3">beta-N-acetylhexosaminidase</fullName>
        <ecNumber evidence="3">3.2.1.52</ecNumber>
    </recommendedName>
</protein>
<evidence type="ECO:0000256" key="5">
    <source>
        <dbReference type="ARBA" id="ARBA00023295"/>
    </source>
</evidence>
<comment type="similarity">
    <text evidence="2">Belongs to the glycosyl hydrolase 3 family.</text>
</comment>
<feature type="domain" description="Glycoside hydrolase family 3 N-terminal" evidence="7">
    <location>
        <begin position="110"/>
        <end position="433"/>
    </location>
</feature>
<dbReference type="InterPro" id="IPR017853">
    <property type="entry name" value="GH"/>
</dbReference>
<dbReference type="Gene3D" id="3.20.20.300">
    <property type="entry name" value="Glycoside hydrolase, family 3, N-terminal domain"/>
    <property type="match status" value="1"/>
</dbReference>
<gene>
    <name evidence="8" type="ORF">QN215_05050</name>
</gene>
<dbReference type="AlphaFoldDB" id="A0AB39U9G0"/>
<dbReference type="InterPro" id="IPR050226">
    <property type="entry name" value="NagZ_Beta-hexosaminidase"/>
</dbReference>
<dbReference type="GO" id="GO:0004563">
    <property type="term" value="F:beta-N-acetylhexosaminidase activity"/>
    <property type="evidence" value="ECO:0007669"/>
    <property type="project" value="UniProtKB-EC"/>
</dbReference>
<dbReference type="PANTHER" id="PTHR30480">
    <property type="entry name" value="BETA-HEXOSAMINIDASE-RELATED"/>
    <property type="match status" value="1"/>
</dbReference>
<keyword evidence="4 8" id="KW-0378">Hydrolase</keyword>
<comment type="catalytic activity">
    <reaction evidence="1">
        <text>Hydrolysis of terminal non-reducing N-acetyl-D-hexosamine residues in N-acetyl-beta-D-hexosaminides.</text>
        <dbReference type="EC" id="3.2.1.52"/>
    </reaction>
</comment>
<dbReference type="Pfam" id="PF00933">
    <property type="entry name" value="Glyco_hydro_3"/>
    <property type="match status" value="1"/>
</dbReference>
<name>A0AB39U9G0_9BIFI</name>